<dbReference type="Proteomes" id="UP000029481">
    <property type="component" value="Chromosome"/>
</dbReference>
<keyword evidence="3" id="KW-1185">Reference proteome</keyword>
<proteinExistence type="predicted"/>
<sequence>MSNSLSIRDQNSFISAYKNLLNDSDNRIHKGDVNTLNRILNKCDKVEVGQLLMTKMESYPKDPVALKDTFSKLFDKLEAQDSKMHDKKEEKLKHIQQKLAPVVQDIHKNEINAHNAKINGEIKDLANGLQLISKNIYHEKNEITTLQGNIDNAEAQIKKLHNEIKPLADALKNTSPKDFAAKDAERLKNTEAKISQLVAKQNAEISTLNKKIAAHENSRAVLLDFARKHGVSSAEQDLKKAEDGYIYDKRDTGFGTTSWKDHLGSDKYAIKNFGYDLKEGRRQYSDLIKVPNHEGKQWQKLMQNFDNAPKNIKALQREISQLNNEYKRDINQVKLENRLSAKLEIEQRINSKQETIRSLEKNKEIASGEIKSSYDYISELEARKSPLIAKMDELKSHIKQDS</sequence>
<dbReference type="AlphaFoldDB" id="A0A089RLG2"/>
<organism evidence="2 3">
    <name type="scientific">Cedecea neteri</name>
    <dbReference type="NCBI Taxonomy" id="158822"/>
    <lineage>
        <taxon>Bacteria</taxon>
        <taxon>Pseudomonadati</taxon>
        <taxon>Pseudomonadota</taxon>
        <taxon>Gammaproteobacteria</taxon>
        <taxon>Enterobacterales</taxon>
        <taxon>Enterobacteriaceae</taxon>
        <taxon>Cedecea</taxon>
    </lineage>
</organism>
<evidence type="ECO:0000313" key="3">
    <source>
        <dbReference type="Proteomes" id="UP000029481"/>
    </source>
</evidence>
<dbReference type="EMBL" id="CP009451">
    <property type="protein sequence ID" value="AIR07275.1"/>
    <property type="molecule type" value="Genomic_DNA"/>
</dbReference>
<feature type="coiled-coil region" evidence="1">
    <location>
        <begin position="305"/>
        <end position="369"/>
    </location>
</feature>
<keyword evidence="1" id="KW-0175">Coiled coil</keyword>
<evidence type="ECO:0000313" key="2">
    <source>
        <dbReference type="EMBL" id="AIR07275.1"/>
    </source>
</evidence>
<accession>A0A089RLG2</accession>
<protein>
    <submittedName>
        <fullName evidence="2">Uncharacterized protein</fullName>
    </submittedName>
</protein>
<dbReference type="RefSeq" id="WP_038482264.1">
    <property type="nucleotide sequence ID" value="NZ_CP009451.1"/>
</dbReference>
<evidence type="ECO:0000256" key="1">
    <source>
        <dbReference type="SAM" id="Coils"/>
    </source>
</evidence>
<feature type="coiled-coil region" evidence="1">
    <location>
        <begin position="136"/>
        <end position="170"/>
    </location>
</feature>
<name>A0A089RLG2_9ENTR</name>
<dbReference type="KEGG" id="cnt:JT31_22455"/>
<gene>
    <name evidence="2" type="ORF">JT31_22455</name>
</gene>
<dbReference type="OrthoDB" id="6637638at2"/>
<reference evidence="2 3" key="1">
    <citation type="submission" date="2014-09" db="EMBL/GenBank/DDBJ databases">
        <title>Cedecea neteri SSMD04 Genome Sequencing.</title>
        <authorList>
            <person name="Tan J.-Y."/>
        </authorList>
    </citation>
    <scope>NUCLEOTIDE SEQUENCE [LARGE SCALE GENOMIC DNA]</scope>
    <source>
        <strain evidence="2 3">SSMD04</strain>
    </source>
</reference>